<dbReference type="Gene3D" id="3.30.360.10">
    <property type="entry name" value="Dihydrodipicolinate Reductase, domain 2"/>
    <property type="match status" value="1"/>
</dbReference>
<dbReference type="GO" id="GO:0004345">
    <property type="term" value="F:glucose-6-phosphate dehydrogenase activity"/>
    <property type="evidence" value="ECO:0007669"/>
    <property type="project" value="UniProtKB-UniRule"/>
</dbReference>
<dbReference type="RefSeq" id="WP_021353955.1">
    <property type="nucleotide sequence ID" value="NZ_CP100362.1"/>
</dbReference>
<dbReference type="InterPro" id="IPR022674">
    <property type="entry name" value="G6P_DH_NAD-bd"/>
</dbReference>
<dbReference type="GO" id="GO:0006006">
    <property type="term" value="P:glucose metabolic process"/>
    <property type="evidence" value="ECO:0007669"/>
    <property type="project" value="UniProtKB-KW"/>
</dbReference>
<proteinExistence type="inferred from homology"/>
<evidence type="ECO:0000313" key="10">
    <source>
        <dbReference type="EMBL" id="MDK4307232.1"/>
    </source>
</evidence>
<comment type="similarity">
    <text evidence="2 7">Belongs to the glucose-6-phosphate dehydrogenase family.</text>
</comment>
<dbReference type="SUPFAM" id="SSF55347">
    <property type="entry name" value="Glyceraldehyde-3-phosphate dehydrogenase-like, C-terminal domain"/>
    <property type="match status" value="1"/>
</dbReference>
<dbReference type="GeneID" id="42781659"/>
<comment type="pathway">
    <text evidence="1 7">Carbohydrate degradation; pentose phosphate pathway; D-ribulose 5-phosphate from D-glucose 6-phosphate (oxidative stage): step 1/3.</text>
</comment>
<feature type="binding site" evidence="7">
    <location>
        <position position="258"/>
    </location>
    <ligand>
        <name>substrate</name>
    </ligand>
</feature>
<dbReference type="PIRSF" id="PIRSF000110">
    <property type="entry name" value="G6PD"/>
    <property type="match status" value="1"/>
</dbReference>
<dbReference type="InterPro" id="IPR001282">
    <property type="entry name" value="G6P_DH"/>
</dbReference>
<comment type="function">
    <text evidence="7">Catalyzes the oxidation of glucose 6-phosphate to 6-phosphogluconolactone.</text>
</comment>
<gene>
    <name evidence="7 10" type="primary">zwf</name>
    <name evidence="10" type="ORF">QPX42_06725</name>
</gene>
<evidence type="ECO:0000256" key="3">
    <source>
        <dbReference type="ARBA" id="ARBA00022526"/>
    </source>
</evidence>
<feature type="binding site" evidence="7">
    <location>
        <position position="171"/>
    </location>
    <ligand>
        <name>NADP(+)</name>
        <dbReference type="ChEBI" id="CHEBI:58349"/>
    </ligand>
</feature>
<dbReference type="InterPro" id="IPR036291">
    <property type="entry name" value="NAD(P)-bd_dom_sf"/>
</dbReference>
<evidence type="ECO:0000256" key="1">
    <source>
        <dbReference type="ARBA" id="ARBA00004937"/>
    </source>
</evidence>
<dbReference type="GO" id="GO:0050661">
    <property type="term" value="F:NADP binding"/>
    <property type="evidence" value="ECO:0007669"/>
    <property type="project" value="UniProtKB-UniRule"/>
</dbReference>
<feature type="active site" description="Proton acceptor" evidence="7">
    <location>
        <position position="263"/>
    </location>
</feature>
<protein>
    <recommendedName>
        <fullName evidence="7">Glucose-6-phosphate 1-dehydrogenase</fullName>
        <shortName evidence="7">G6PD</shortName>
        <ecNumber evidence="7">1.1.1.49</ecNumber>
    </recommendedName>
</protein>
<evidence type="ECO:0000259" key="8">
    <source>
        <dbReference type="Pfam" id="PF00479"/>
    </source>
</evidence>
<evidence type="ECO:0000256" key="4">
    <source>
        <dbReference type="ARBA" id="ARBA00022857"/>
    </source>
</evidence>
<accession>A0AAP4BQZ9</accession>
<dbReference type="PRINTS" id="PR00079">
    <property type="entry name" value="G6PDHDRGNASE"/>
</dbReference>
<evidence type="ECO:0000256" key="5">
    <source>
        <dbReference type="ARBA" id="ARBA00023002"/>
    </source>
</evidence>
<evidence type="ECO:0000256" key="6">
    <source>
        <dbReference type="ARBA" id="ARBA00023277"/>
    </source>
</evidence>
<organism evidence="10 11">
    <name type="scientific">Corynebacterium pseudodiphtheriticum</name>
    <dbReference type="NCBI Taxonomy" id="37637"/>
    <lineage>
        <taxon>Bacteria</taxon>
        <taxon>Bacillati</taxon>
        <taxon>Actinomycetota</taxon>
        <taxon>Actinomycetes</taxon>
        <taxon>Mycobacteriales</taxon>
        <taxon>Corynebacteriaceae</taxon>
        <taxon>Corynebacterium</taxon>
    </lineage>
</organism>
<keyword evidence="3 7" id="KW-0313">Glucose metabolism</keyword>
<dbReference type="NCBIfam" id="TIGR00871">
    <property type="entry name" value="zwf"/>
    <property type="match status" value="1"/>
</dbReference>
<dbReference type="PROSITE" id="PS00069">
    <property type="entry name" value="G6P_DEHYDROGENASE"/>
    <property type="match status" value="1"/>
</dbReference>
<feature type="binding site" evidence="7">
    <location>
        <position position="201"/>
    </location>
    <ligand>
        <name>substrate</name>
    </ligand>
</feature>
<dbReference type="HAMAP" id="MF_00966">
    <property type="entry name" value="G6PD"/>
    <property type="match status" value="1"/>
</dbReference>
<dbReference type="GO" id="GO:0009051">
    <property type="term" value="P:pentose-phosphate shunt, oxidative branch"/>
    <property type="evidence" value="ECO:0007669"/>
    <property type="project" value="TreeGrafter"/>
</dbReference>
<dbReference type="AlphaFoldDB" id="A0AAP4BQZ9"/>
<evidence type="ECO:0000256" key="2">
    <source>
        <dbReference type="ARBA" id="ARBA00009975"/>
    </source>
</evidence>
<dbReference type="PANTHER" id="PTHR23429">
    <property type="entry name" value="GLUCOSE-6-PHOSPHATE 1-DEHYDROGENASE G6PD"/>
    <property type="match status" value="1"/>
</dbReference>
<dbReference type="GO" id="GO:0005829">
    <property type="term" value="C:cytosol"/>
    <property type="evidence" value="ECO:0007669"/>
    <property type="project" value="TreeGrafter"/>
</dbReference>
<dbReference type="InterPro" id="IPR019796">
    <property type="entry name" value="G6P_DH_AS"/>
</dbReference>
<dbReference type="SUPFAM" id="SSF51735">
    <property type="entry name" value="NAD(P)-binding Rossmann-fold domains"/>
    <property type="match status" value="1"/>
</dbReference>
<evidence type="ECO:0000259" key="9">
    <source>
        <dbReference type="Pfam" id="PF02781"/>
    </source>
</evidence>
<comment type="catalytic activity">
    <reaction evidence="7">
        <text>D-glucose 6-phosphate + NADP(+) = 6-phospho-D-glucono-1,5-lactone + NADPH + H(+)</text>
        <dbReference type="Rhea" id="RHEA:15841"/>
        <dbReference type="ChEBI" id="CHEBI:15378"/>
        <dbReference type="ChEBI" id="CHEBI:57783"/>
        <dbReference type="ChEBI" id="CHEBI:57955"/>
        <dbReference type="ChEBI" id="CHEBI:58349"/>
        <dbReference type="ChEBI" id="CHEBI:61548"/>
        <dbReference type="EC" id="1.1.1.49"/>
    </reaction>
</comment>
<dbReference type="Pfam" id="PF02781">
    <property type="entry name" value="G6PD_C"/>
    <property type="match status" value="1"/>
</dbReference>
<dbReference type="Gene3D" id="3.40.50.720">
    <property type="entry name" value="NAD(P)-binding Rossmann-like Domain"/>
    <property type="match status" value="1"/>
</dbReference>
<feature type="domain" description="Glucose-6-phosphate dehydrogenase NAD-binding" evidence="8">
    <location>
        <begin position="28"/>
        <end position="210"/>
    </location>
</feature>
<dbReference type="InterPro" id="IPR022675">
    <property type="entry name" value="G6P_DH_C"/>
</dbReference>
<evidence type="ECO:0000256" key="7">
    <source>
        <dbReference type="HAMAP-Rule" id="MF_00966"/>
    </source>
</evidence>
<reference evidence="10" key="1">
    <citation type="submission" date="2023-05" db="EMBL/GenBank/DDBJ databases">
        <title>Metabolic capabilities are highly conserved among human nasal-associated Corynebacterium species in pangenomic analyses.</title>
        <authorList>
            <person name="Tran T.H."/>
            <person name="Roberts A.Q."/>
            <person name="Escapa I.F."/>
            <person name="Gao W."/>
            <person name="Conlan S."/>
            <person name="Kong H."/>
            <person name="Segre J.A."/>
            <person name="Kelly M.S."/>
            <person name="Lemon K.P."/>
        </authorList>
    </citation>
    <scope>NUCLEOTIDE SEQUENCE</scope>
    <source>
        <strain evidence="10">KPL2773</strain>
    </source>
</reference>
<feature type="binding site" evidence="7">
    <location>
        <position position="361"/>
    </location>
    <ligand>
        <name>substrate</name>
    </ligand>
</feature>
<feature type="binding site" evidence="7">
    <location>
        <position position="239"/>
    </location>
    <ligand>
        <name>substrate</name>
    </ligand>
</feature>
<keyword evidence="4 7" id="KW-0521">NADP</keyword>
<comment type="caution">
    <text evidence="10">The sequence shown here is derived from an EMBL/GenBank/DDBJ whole genome shotgun (WGS) entry which is preliminary data.</text>
</comment>
<feature type="binding site" evidence="7">
    <location>
        <position position="205"/>
    </location>
    <ligand>
        <name>substrate</name>
    </ligand>
</feature>
<feature type="binding site" evidence="7">
    <location>
        <position position="65"/>
    </location>
    <ligand>
        <name>NADP(+)</name>
        <dbReference type="ChEBI" id="CHEBI:58349"/>
    </ligand>
</feature>
<dbReference type="Proteomes" id="UP001224412">
    <property type="component" value="Unassembled WGS sequence"/>
</dbReference>
<sequence>MTSNPWHNPLRNPHDSRLPRIAGPSGMVIFGVTGDLAYKKLLPAIYDLANRGLLSSAFILVGFGRRDWSNQDFVDYVKKAVQDGARTPFRENVWRQLASGMEFVIGGFDDDGFDCLAERISEVDEQRGTAGNWAYYLSIPPSFFSEVCHQLERTNMVNAQPGAWRRVIIEKPFGHNEQSARELNEIVNQVFPEESVYRIDHYLGKETVQNILALRFANSIFEPIWNARHIDHVQITMAEDIGLGGRAGYYDGIGAARDVMQNHLLQLLALVAMEEPISFTPDALRAEKVKILQATSLATPLEHSTARGQYSAGWQGSQKVQGLREEDGFDPESTTETYAACTLEINSRRWAGVPFYLRTGKRLGRRVTEIALVFKHAPHQPFAKNGAQHGQNTVVIRVQPDEGVLMRFGSKVPGSGMEVRDVNMDFSYAEAFTEESPAAYERLILDALLDESSLFPTNKEVELSWSILDPMLEYWQHAEQPESYPAGSWGPASGDAMLARRGHAWRRP</sequence>
<dbReference type="FunFam" id="3.30.360.10:FF:000011">
    <property type="entry name" value="Glucose-6-phosphate 1-dehydrogenase"/>
    <property type="match status" value="1"/>
</dbReference>
<dbReference type="EMBL" id="JASNVH010000009">
    <property type="protein sequence ID" value="MDK4307232.1"/>
    <property type="molecule type" value="Genomic_DNA"/>
</dbReference>
<name>A0AAP4BQZ9_9CORY</name>
<dbReference type="EC" id="1.1.1.49" evidence="7"/>
<dbReference type="PANTHER" id="PTHR23429:SF0">
    <property type="entry name" value="GLUCOSE-6-PHOSPHATE 1-DEHYDROGENASE"/>
    <property type="match status" value="1"/>
</dbReference>
<comment type="caution">
    <text evidence="7">Lacks conserved residue(s) required for the propagation of feature annotation.</text>
</comment>
<keyword evidence="5 7" id="KW-0560">Oxidoreductase</keyword>
<evidence type="ECO:0000313" key="11">
    <source>
        <dbReference type="Proteomes" id="UP001224412"/>
    </source>
</evidence>
<feature type="domain" description="Glucose-6-phosphate dehydrogenase C-terminal" evidence="9">
    <location>
        <begin position="212"/>
        <end position="506"/>
    </location>
</feature>
<dbReference type="Pfam" id="PF00479">
    <property type="entry name" value="G6PD_N"/>
    <property type="match status" value="1"/>
</dbReference>
<keyword evidence="6 7" id="KW-0119">Carbohydrate metabolism</keyword>